<evidence type="ECO:0000313" key="1">
    <source>
        <dbReference type="EMBL" id="NOT35380.1"/>
    </source>
</evidence>
<gene>
    <name evidence="1" type="ORF">HOP12_14645</name>
</gene>
<dbReference type="AlphaFoldDB" id="A0A849SVJ0"/>
<accession>A0A849SVJ0</accession>
<reference evidence="1 2" key="1">
    <citation type="submission" date="2020-04" db="EMBL/GenBank/DDBJ databases">
        <title>Metagenomic profiling of ammonia- and methane-oxidizing microorganisms in a Dutch drinking water treatment plant.</title>
        <authorList>
            <person name="Poghosyan L."/>
            <person name="Leucker S."/>
        </authorList>
    </citation>
    <scope>NUCLEOTIDE SEQUENCE [LARGE SCALE GENOMIC DNA]</scope>
    <source>
        <strain evidence="1">S-RSF-IL-03</strain>
    </source>
</reference>
<dbReference type="EMBL" id="JABFRW010000192">
    <property type="protein sequence ID" value="NOT35380.1"/>
    <property type="molecule type" value="Genomic_DNA"/>
</dbReference>
<dbReference type="Proteomes" id="UP000580839">
    <property type="component" value="Unassembled WGS sequence"/>
</dbReference>
<comment type="caution">
    <text evidence="1">The sequence shown here is derived from an EMBL/GenBank/DDBJ whole genome shotgun (WGS) entry which is preliminary data.</text>
</comment>
<proteinExistence type="predicted"/>
<protein>
    <submittedName>
        <fullName evidence="1">Uncharacterized protein</fullName>
    </submittedName>
</protein>
<organism evidence="1 2">
    <name type="scientific">Eiseniibacteriota bacterium</name>
    <dbReference type="NCBI Taxonomy" id="2212470"/>
    <lineage>
        <taxon>Bacteria</taxon>
        <taxon>Candidatus Eiseniibacteriota</taxon>
    </lineage>
</organism>
<sequence>MNEAADPRDRVGLCRTCRHAHTVPTAHLTYWLCRYAAIDSRYDKYPRLPVLRCGAYVPLETPRAPGGAGRSDEPSSG</sequence>
<name>A0A849SVJ0_UNCEI</name>
<evidence type="ECO:0000313" key="2">
    <source>
        <dbReference type="Proteomes" id="UP000580839"/>
    </source>
</evidence>